<keyword evidence="5" id="KW-0560">Oxidoreductase</keyword>
<dbReference type="InterPro" id="IPR036188">
    <property type="entry name" value="FAD/NAD-bd_sf"/>
</dbReference>
<protein>
    <submittedName>
        <fullName evidence="10">FAD-dependent oxidoreductase</fullName>
    </submittedName>
</protein>
<dbReference type="Gene3D" id="3.30.390.30">
    <property type="match status" value="1"/>
</dbReference>
<evidence type="ECO:0000256" key="5">
    <source>
        <dbReference type="ARBA" id="ARBA00023002"/>
    </source>
</evidence>
<dbReference type="SUPFAM" id="SSF51905">
    <property type="entry name" value="FAD/NAD(P)-binding domain"/>
    <property type="match status" value="1"/>
</dbReference>
<dbReference type="InterPro" id="IPR004099">
    <property type="entry name" value="Pyr_nucl-diS_OxRdtase_dimer"/>
</dbReference>
<evidence type="ECO:0000256" key="3">
    <source>
        <dbReference type="ARBA" id="ARBA00022630"/>
    </source>
</evidence>
<dbReference type="EMBL" id="CP097116">
    <property type="protein sequence ID" value="USS85467.1"/>
    <property type="molecule type" value="Genomic_DNA"/>
</dbReference>
<keyword evidence="3" id="KW-0285">Flavoprotein</keyword>
<dbReference type="PRINTS" id="PR00411">
    <property type="entry name" value="PNDRDTASEI"/>
</dbReference>
<comment type="cofactor">
    <cofactor evidence="1">
        <name>FAD</name>
        <dbReference type="ChEBI" id="CHEBI:57692"/>
    </cofactor>
</comment>
<evidence type="ECO:0000259" key="8">
    <source>
        <dbReference type="Pfam" id="PF02852"/>
    </source>
</evidence>
<evidence type="ECO:0000256" key="4">
    <source>
        <dbReference type="ARBA" id="ARBA00022827"/>
    </source>
</evidence>
<evidence type="ECO:0000256" key="2">
    <source>
        <dbReference type="ARBA" id="ARBA00009130"/>
    </source>
</evidence>
<feature type="domain" description="Pyridine nucleotide-disulphide oxidoreductase dimerisation" evidence="8">
    <location>
        <begin position="333"/>
        <end position="434"/>
    </location>
</feature>
<organism evidence="10 11">
    <name type="scientific">Fructilactobacillus myrtifloralis</name>
    <dbReference type="NCBI Taxonomy" id="2940301"/>
    <lineage>
        <taxon>Bacteria</taxon>
        <taxon>Bacillati</taxon>
        <taxon>Bacillota</taxon>
        <taxon>Bacilli</taxon>
        <taxon>Lactobacillales</taxon>
        <taxon>Lactobacillaceae</taxon>
        <taxon>Fructilactobacillus</taxon>
    </lineage>
</organism>
<proteinExistence type="inferred from homology"/>
<dbReference type="Pfam" id="PF07992">
    <property type="entry name" value="Pyr_redox_2"/>
    <property type="match status" value="1"/>
</dbReference>
<evidence type="ECO:0000313" key="11">
    <source>
        <dbReference type="Proteomes" id="UP001056707"/>
    </source>
</evidence>
<feature type="domain" description="FAD/NAD(P)-binding" evidence="9">
    <location>
        <begin position="1"/>
        <end position="309"/>
    </location>
</feature>
<dbReference type="SUPFAM" id="SSF55424">
    <property type="entry name" value="FAD/NAD-linked reductases, dimerisation (C-terminal) domain"/>
    <property type="match status" value="1"/>
</dbReference>
<evidence type="ECO:0000313" key="10">
    <source>
        <dbReference type="EMBL" id="USS85467.1"/>
    </source>
</evidence>
<dbReference type="PANTHER" id="PTHR43429">
    <property type="entry name" value="PYRIDINE NUCLEOTIDE-DISULFIDE OXIDOREDUCTASE DOMAIN-CONTAINING"/>
    <property type="match status" value="1"/>
</dbReference>
<comment type="similarity">
    <text evidence="2">Belongs to the class-III pyridine nucleotide-disulfide oxidoreductase family.</text>
</comment>
<evidence type="ECO:0000259" key="9">
    <source>
        <dbReference type="Pfam" id="PF07992"/>
    </source>
</evidence>
<dbReference type="InterPro" id="IPR016156">
    <property type="entry name" value="FAD/NAD-linked_Rdtase_dimer_sf"/>
</dbReference>
<keyword evidence="6" id="KW-0558">Oxidation</keyword>
<evidence type="ECO:0000256" key="7">
    <source>
        <dbReference type="ARBA" id="ARBA00023284"/>
    </source>
</evidence>
<gene>
    <name evidence="10" type="ORF">M3M35_02035</name>
</gene>
<evidence type="ECO:0000256" key="1">
    <source>
        <dbReference type="ARBA" id="ARBA00001974"/>
    </source>
</evidence>
<keyword evidence="7" id="KW-0676">Redox-active center</keyword>
<dbReference type="Proteomes" id="UP001056707">
    <property type="component" value="Chromosome"/>
</dbReference>
<keyword evidence="11" id="KW-1185">Reference proteome</keyword>
<sequence length="453" mass="49431">MKVAVVGSSHGGYEAVRGVLQQFPDAQIDWYEKGDFISFLSCGMELYLQGVVKDVNSVSYATIPEMEDKGVHVHINSEVTNIDPDGHKLTVVDVQNGQEQTTSYDKLILSVGAVPFQLPVPGKELQNIYAMRGRDWAIKLRAAEVKPDIKNVTVVGSGYIGIEAAESFAKAGKHVTIVDTNPTILGTYLDTEFTDILAEELKAKNVDLRLSQSVKEYIGNANDQVTSVISTTGETWDADLVIETAGIRPATKWLAGIVDLDDHGMIKTDEYQQTSQPDIFAVGDATEIEFAPTGKKQLIALASNARRQGRSAAANLNGHNRKTTAVSGSSALHVFDYKFASTGVKDVTADKLGVTVDSVFVTDTKVPPFVPAEYNAEVFFKLTYDPKTRVVMGAQIMSKLDTTANINAISLAIQQHLTVDDLAYADFFFQPGFDRPWNIMNVAAQKAEQKLDK</sequence>
<dbReference type="RefSeq" id="WP_252750362.1">
    <property type="nucleotide sequence ID" value="NZ_CP097116.1"/>
</dbReference>
<keyword evidence="4" id="KW-0274">FAD</keyword>
<accession>A0ABY5BP78</accession>
<dbReference type="Pfam" id="PF02852">
    <property type="entry name" value="Pyr_redox_dim"/>
    <property type="match status" value="1"/>
</dbReference>
<reference evidence="10" key="1">
    <citation type="submission" date="2022-05" db="EMBL/GenBank/DDBJ databases">
        <authorList>
            <person name="Oliphant S.A."/>
            <person name="Watson-Haigh N.S."/>
            <person name="Sumby K.M."/>
            <person name="Gardner J.M."/>
            <person name="Jiranek V."/>
        </authorList>
    </citation>
    <scope>NUCLEOTIDE SEQUENCE</scope>
    <source>
        <strain evidence="10">KI16_H9</strain>
    </source>
</reference>
<dbReference type="InterPro" id="IPR023753">
    <property type="entry name" value="FAD/NAD-binding_dom"/>
</dbReference>
<dbReference type="PRINTS" id="PR00368">
    <property type="entry name" value="FADPNR"/>
</dbReference>
<evidence type="ECO:0000256" key="6">
    <source>
        <dbReference type="ARBA" id="ARBA00023097"/>
    </source>
</evidence>
<dbReference type="Gene3D" id="3.50.50.60">
    <property type="entry name" value="FAD/NAD(P)-binding domain"/>
    <property type="match status" value="2"/>
</dbReference>
<name>A0ABY5BP78_9LACO</name>
<dbReference type="PANTHER" id="PTHR43429:SF1">
    <property type="entry name" value="NAD(P)H SULFUR OXIDOREDUCTASE (COA-DEPENDENT)"/>
    <property type="match status" value="1"/>
</dbReference>
<dbReference type="InterPro" id="IPR050260">
    <property type="entry name" value="FAD-bd_OxRdtase"/>
</dbReference>